<dbReference type="PANTHER" id="PTHR19278">
    <property type="entry name" value="OROTATE PHOSPHORIBOSYLTRANSFERASE"/>
    <property type="match status" value="1"/>
</dbReference>
<keyword evidence="5 6" id="KW-0665">Pyrimidine biosynthesis</keyword>
<dbReference type="Gene3D" id="3.40.50.2020">
    <property type="match status" value="1"/>
</dbReference>
<comment type="pathway">
    <text evidence="1 6">Pyrimidine metabolism; UMP biosynthesis via de novo pathway; UMP from orotate: step 1/2.</text>
</comment>
<feature type="binding site" description="in other chain" evidence="6">
    <location>
        <begin position="125"/>
        <end position="133"/>
    </location>
    <ligand>
        <name>5-phospho-alpha-D-ribose 1-diphosphate</name>
        <dbReference type="ChEBI" id="CHEBI:58017"/>
        <note>ligand shared between dimeric partners</note>
    </ligand>
</feature>
<keyword evidence="9" id="KW-1185">Reference proteome</keyword>
<evidence type="ECO:0000256" key="6">
    <source>
        <dbReference type="HAMAP-Rule" id="MF_01208"/>
    </source>
</evidence>
<evidence type="ECO:0000256" key="5">
    <source>
        <dbReference type="ARBA" id="ARBA00022975"/>
    </source>
</evidence>
<dbReference type="SUPFAM" id="SSF53271">
    <property type="entry name" value="PRTase-like"/>
    <property type="match status" value="1"/>
</dbReference>
<evidence type="ECO:0000313" key="8">
    <source>
        <dbReference type="EMBL" id="NIK73037.1"/>
    </source>
</evidence>
<dbReference type="Pfam" id="PF00156">
    <property type="entry name" value="Pribosyltran"/>
    <property type="match status" value="1"/>
</dbReference>
<evidence type="ECO:0000256" key="2">
    <source>
        <dbReference type="ARBA" id="ARBA00011971"/>
    </source>
</evidence>
<organism evidence="8 9">
    <name type="scientific">Thermonema lapsum</name>
    <dbReference type="NCBI Taxonomy" id="28195"/>
    <lineage>
        <taxon>Bacteria</taxon>
        <taxon>Pseudomonadati</taxon>
        <taxon>Bacteroidota</taxon>
        <taxon>Cytophagia</taxon>
        <taxon>Cytophagales</taxon>
        <taxon>Thermonemataceae</taxon>
        <taxon>Thermonema</taxon>
    </lineage>
</organism>
<sequence length="212" mass="23557">MDSNSLSRRIAHELLHIGAVKIRPHEPFRWSSGWLSPIYCDNRLTLSYPALRSQIKEGLAGLVRKHFPQAEGIAGVATAGIPQGALVADTLNLPFCYVRSKPKEHGMGNQIEGRFDEGQAIVVVEDLISTGGSSLKAVEALRAVGARVLGVIAVVTYGFEHAHEAFEQAGITYYTLTDYNQIIEVYAQQEGMDEATRQLLNRWRLMPERWQP</sequence>
<dbReference type="AlphaFoldDB" id="A0A846MNX4"/>
<dbReference type="InterPro" id="IPR023031">
    <property type="entry name" value="OPRT"/>
</dbReference>
<dbReference type="Proteomes" id="UP000537126">
    <property type="component" value="Unassembled WGS sequence"/>
</dbReference>
<dbReference type="InterPro" id="IPR000836">
    <property type="entry name" value="PRTase_dom"/>
</dbReference>
<gene>
    <name evidence="6" type="primary">pyrE</name>
    <name evidence="8" type="ORF">FHS56_000523</name>
</gene>
<reference evidence="8 9" key="1">
    <citation type="submission" date="2020-03" db="EMBL/GenBank/DDBJ databases">
        <title>Genomic Encyclopedia of Type Strains, Phase IV (KMG-IV): sequencing the most valuable type-strain genomes for metagenomic binning, comparative biology and taxonomic classification.</title>
        <authorList>
            <person name="Goeker M."/>
        </authorList>
    </citation>
    <scope>NUCLEOTIDE SEQUENCE [LARGE SCALE GENOMIC DNA]</scope>
    <source>
        <strain evidence="8 9">DSM 5718</strain>
    </source>
</reference>
<evidence type="ECO:0000256" key="1">
    <source>
        <dbReference type="ARBA" id="ARBA00004889"/>
    </source>
</evidence>
<feature type="binding site" evidence="6">
    <location>
        <position position="129"/>
    </location>
    <ligand>
        <name>orotate</name>
        <dbReference type="ChEBI" id="CHEBI:30839"/>
    </ligand>
</feature>
<dbReference type="EMBL" id="JAASRN010000001">
    <property type="protein sequence ID" value="NIK73037.1"/>
    <property type="molecule type" value="Genomic_DNA"/>
</dbReference>
<dbReference type="InterPro" id="IPR029057">
    <property type="entry name" value="PRTase-like"/>
</dbReference>
<dbReference type="RefSeq" id="WP_166918317.1">
    <property type="nucleotide sequence ID" value="NZ_JAASRN010000001.1"/>
</dbReference>
<keyword evidence="6" id="KW-0460">Magnesium</keyword>
<comment type="similarity">
    <text evidence="6">Belongs to the purine/pyrimidine phosphoribosyltransferase family. PyrE subfamily.</text>
</comment>
<feature type="binding site" evidence="6">
    <location>
        <position position="99"/>
    </location>
    <ligand>
        <name>5-phospho-alpha-D-ribose 1-diphosphate</name>
        <dbReference type="ChEBI" id="CHEBI:58017"/>
        <note>ligand shared between dimeric partners</note>
    </ligand>
</feature>
<accession>A0A846MNX4</accession>
<protein>
    <recommendedName>
        <fullName evidence="2 6">Orotate phosphoribosyltransferase</fullName>
        <shortName evidence="6">OPRT</shortName>
        <shortName evidence="6">OPRTase</shortName>
        <ecNumber evidence="2 6">2.4.2.10</ecNumber>
    </recommendedName>
</protein>
<dbReference type="NCBIfam" id="TIGR00336">
    <property type="entry name" value="pyrE"/>
    <property type="match status" value="1"/>
</dbReference>
<dbReference type="HAMAP" id="MF_01208">
    <property type="entry name" value="PyrE"/>
    <property type="match status" value="1"/>
</dbReference>
<keyword evidence="4 6" id="KW-0808">Transferase</keyword>
<evidence type="ECO:0000313" key="9">
    <source>
        <dbReference type="Proteomes" id="UP000537126"/>
    </source>
</evidence>
<name>A0A846MNX4_9BACT</name>
<comment type="subunit">
    <text evidence="6">Homodimer.</text>
</comment>
<feature type="binding site" evidence="6">
    <location>
        <position position="105"/>
    </location>
    <ligand>
        <name>5-phospho-alpha-D-ribose 1-diphosphate</name>
        <dbReference type="ChEBI" id="CHEBI:58017"/>
        <note>ligand shared between dimeric partners</note>
    </ligand>
</feature>
<comment type="cofactor">
    <cofactor evidence="6">
        <name>Mg(2+)</name>
        <dbReference type="ChEBI" id="CHEBI:18420"/>
    </cofactor>
</comment>
<feature type="domain" description="Phosphoribosyltransferase" evidence="7">
    <location>
        <begin position="73"/>
        <end position="160"/>
    </location>
</feature>
<evidence type="ECO:0000256" key="4">
    <source>
        <dbReference type="ARBA" id="ARBA00022679"/>
    </source>
</evidence>
<dbReference type="UniPathway" id="UPA00070">
    <property type="reaction ID" value="UER00119"/>
</dbReference>
<comment type="function">
    <text evidence="6">Catalyzes the transfer of a ribosyl phosphate group from 5-phosphoribose 1-diphosphate to orotate, leading to the formation of orotidine monophosphate (OMP).</text>
</comment>
<dbReference type="PANTHER" id="PTHR19278:SF9">
    <property type="entry name" value="URIDINE 5'-MONOPHOSPHATE SYNTHASE"/>
    <property type="match status" value="1"/>
</dbReference>
<dbReference type="GO" id="GO:0044205">
    <property type="term" value="P:'de novo' UMP biosynthetic process"/>
    <property type="evidence" value="ECO:0007669"/>
    <property type="project" value="UniProtKB-UniRule"/>
</dbReference>
<dbReference type="GO" id="GO:0004588">
    <property type="term" value="F:orotate phosphoribosyltransferase activity"/>
    <property type="evidence" value="ECO:0007669"/>
    <property type="project" value="UniProtKB-UniRule"/>
</dbReference>
<dbReference type="EC" id="2.4.2.10" evidence="2 6"/>
<dbReference type="GO" id="GO:0000287">
    <property type="term" value="F:magnesium ion binding"/>
    <property type="evidence" value="ECO:0007669"/>
    <property type="project" value="UniProtKB-UniRule"/>
</dbReference>
<dbReference type="InterPro" id="IPR004467">
    <property type="entry name" value="Or_phspho_trans_dom"/>
</dbReference>
<evidence type="ECO:0000256" key="3">
    <source>
        <dbReference type="ARBA" id="ARBA00022676"/>
    </source>
</evidence>
<feature type="binding site" evidence="6">
    <location>
        <position position="103"/>
    </location>
    <ligand>
        <name>5-phospho-alpha-D-ribose 1-diphosphate</name>
        <dbReference type="ChEBI" id="CHEBI:58017"/>
        <note>ligand shared between dimeric partners</note>
    </ligand>
</feature>
<comment type="caution">
    <text evidence="8">The sequence shown here is derived from an EMBL/GenBank/DDBJ whole genome shotgun (WGS) entry which is preliminary data.</text>
</comment>
<dbReference type="CDD" id="cd06223">
    <property type="entry name" value="PRTases_typeI"/>
    <property type="match status" value="1"/>
</dbReference>
<keyword evidence="3 6" id="KW-0328">Glycosyltransferase</keyword>
<comment type="catalytic activity">
    <reaction evidence="6">
        <text>orotidine 5'-phosphate + diphosphate = orotate + 5-phospho-alpha-D-ribose 1-diphosphate</text>
        <dbReference type="Rhea" id="RHEA:10380"/>
        <dbReference type="ChEBI" id="CHEBI:30839"/>
        <dbReference type="ChEBI" id="CHEBI:33019"/>
        <dbReference type="ChEBI" id="CHEBI:57538"/>
        <dbReference type="ChEBI" id="CHEBI:58017"/>
        <dbReference type="EC" id="2.4.2.10"/>
    </reaction>
</comment>
<dbReference type="GO" id="GO:0019856">
    <property type="term" value="P:pyrimidine nucleobase biosynthetic process"/>
    <property type="evidence" value="ECO:0007669"/>
    <property type="project" value="TreeGrafter"/>
</dbReference>
<comment type="caution">
    <text evidence="6">Lacks conserved residue(s) required for the propagation of feature annotation.</text>
</comment>
<evidence type="ECO:0000259" key="7">
    <source>
        <dbReference type="Pfam" id="PF00156"/>
    </source>
</evidence>
<proteinExistence type="inferred from homology"/>